<keyword evidence="3" id="KW-1185">Reference proteome</keyword>
<keyword evidence="1" id="KW-0472">Membrane</keyword>
<dbReference type="EMBL" id="MU826354">
    <property type="protein sequence ID" value="KAJ7380076.1"/>
    <property type="molecule type" value="Genomic_DNA"/>
</dbReference>
<comment type="caution">
    <text evidence="2">The sequence shown here is derived from an EMBL/GenBank/DDBJ whole genome shotgun (WGS) entry which is preliminary data.</text>
</comment>
<feature type="transmembrane region" description="Helical" evidence="1">
    <location>
        <begin position="12"/>
        <end position="32"/>
    </location>
</feature>
<organism evidence="2 3">
    <name type="scientific">Desmophyllum pertusum</name>
    <dbReference type="NCBI Taxonomy" id="174260"/>
    <lineage>
        <taxon>Eukaryota</taxon>
        <taxon>Metazoa</taxon>
        <taxon>Cnidaria</taxon>
        <taxon>Anthozoa</taxon>
        <taxon>Hexacorallia</taxon>
        <taxon>Scleractinia</taxon>
        <taxon>Caryophylliina</taxon>
        <taxon>Caryophylliidae</taxon>
        <taxon>Desmophyllum</taxon>
    </lineage>
</organism>
<dbReference type="Proteomes" id="UP001163046">
    <property type="component" value="Unassembled WGS sequence"/>
</dbReference>
<dbReference type="AlphaFoldDB" id="A0A9W9ZEI3"/>
<sequence>MSRVSGDSNGGGLCDSCGFLLMALGMVGLVLLDRSDSLDSRPALDCAGLEFLGIQEFAPLALLLRYIGWIAPGYLDPWIQRARWDSPNASPWIASGFLGGFGDGLDLTWISPALDLDSWPGIRTANLDLDALWSLWDLECCILASGLVDSALTLRLAWIFLVLDRSLWIGSIRLDPA</sequence>
<evidence type="ECO:0000313" key="3">
    <source>
        <dbReference type="Proteomes" id="UP001163046"/>
    </source>
</evidence>
<keyword evidence="1" id="KW-0812">Transmembrane</keyword>
<reference evidence="2" key="1">
    <citation type="submission" date="2023-01" db="EMBL/GenBank/DDBJ databases">
        <title>Genome assembly of the deep-sea coral Lophelia pertusa.</title>
        <authorList>
            <person name="Herrera S."/>
            <person name="Cordes E."/>
        </authorList>
    </citation>
    <scope>NUCLEOTIDE SEQUENCE</scope>
    <source>
        <strain evidence="2">USNM1676648</strain>
        <tissue evidence="2">Polyp</tissue>
    </source>
</reference>
<evidence type="ECO:0000313" key="2">
    <source>
        <dbReference type="EMBL" id="KAJ7380076.1"/>
    </source>
</evidence>
<proteinExistence type="predicted"/>
<accession>A0A9W9ZEI3</accession>
<gene>
    <name evidence="2" type="ORF">OS493_010784</name>
</gene>
<keyword evidence="1" id="KW-1133">Transmembrane helix</keyword>
<protein>
    <submittedName>
        <fullName evidence="2">Uncharacterized protein</fullName>
    </submittedName>
</protein>
<evidence type="ECO:0000256" key="1">
    <source>
        <dbReference type="SAM" id="Phobius"/>
    </source>
</evidence>
<name>A0A9W9ZEI3_9CNID</name>